<dbReference type="GO" id="GO:0005525">
    <property type="term" value="F:GTP binding"/>
    <property type="evidence" value="ECO:0007669"/>
    <property type="project" value="InterPro"/>
</dbReference>
<comment type="caution">
    <text evidence="3">The sequence shown here is derived from an EMBL/GenBank/DDBJ whole genome shotgun (WGS) entry which is preliminary data.</text>
</comment>
<evidence type="ECO:0000313" key="3">
    <source>
        <dbReference type="EMBL" id="HEB48691.1"/>
    </source>
</evidence>
<dbReference type="GO" id="GO:0005737">
    <property type="term" value="C:cytoplasm"/>
    <property type="evidence" value="ECO:0007669"/>
    <property type="project" value="TreeGrafter"/>
</dbReference>
<dbReference type="InterPro" id="IPR012676">
    <property type="entry name" value="TGS-like"/>
</dbReference>
<dbReference type="SUPFAM" id="SSF52540">
    <property type="entry name" value="P-loop containing nucleoside triphosphate hydrolases"/>
    <property type="match status" value="1"/>
</dbReference>
<dbReference type="InterPro" id="IPR013646">
    <property type="entry name" value="YGR210-like_G4"/>
</dbReference>
<dbReference type="Pfam" id="PF01926">
    <property type="entry name" value="MMR_HSR1"/>
    <property type="match status" value="1"/>
</dbReference>
<dbReference type="InterPro" id="IPR006073">
    <property type="entry name" value="GTP-bd"/>
</dbReference>
<proteinExistence type="predicted"/>
<gene>
    <name evidence="3" type="primary">ychF</name>
    <name evidence="4" type="ORF">ENM88_08975</name>
    <name evidence="3" type="ORF">ENP77_02715</name>
</gene>
<dbReference type="InterPro" id="IPR031167">
    <property type="entry name" value="G_OBG"/>
</dbReference>
<dbReference type="InterPro" id="IPR004095">
    <property type="entry name" value="TGS"/>
</dbReference>
<reference evidence="3" key="1">
    <citation type="journal article" date="2020" name="mSystems">
        <title>Genome- and Community-Level Interaction Insights into Carbon Utilization and Element Cycling Functions of Hydrothermarchaeota in Hydrothermal Sediment.</title>
        <authorList>
            <person name="Zhou Z."/>
            <person name="Liu Y."/>
            <person name="Xu W."/>
            <person name="Pan J."/>
            <person name="Luo Z.H."/>
            <person name="Li M."/>
        </authorList>
    </citation>
    <scope>NUCLEOTIDE SEQUENCE [LARGE SCALE GENOMIC DNA]</scope>
    <source>
        <strain evidence="4">SpSt-1125</strain>
        <strain evidence="3">SpSt-25</strain>
    </source>
</reference>
<dbReference type="SUPFAM" id="SSF81271">
    <property type="entry name" value="TGS-like"/>
    <property type="match status" value="1"/>
</dbReference>
<dbReference type="NCBIfam" id="NF007171">
    <property type="entry name" value="PRK09602.1"/>
    <property type="match status" value="1"/>
</dbReference>
<evidence type="ECO:0000313" key="4">
    <source>
        <dbReference type="EMBL" id="HHP05856.1"/>
    </source>
</evidence>
<dbReference type="Gene3D" id="3.10.20.30">
    <property type="match status" value="1"/>
</dbReference>
<organism evidence="3">
    <name type="scientific">Thermofilum pendens</name>
    <dbReference type="NCBI Taxonomy" id="2269"/>
    <lineage>
        <taxon>Archaea</taxon>
        <taxon>Thermoproteota</taxon>
        <taxon>Thermoprotei</taxon>
        <taxon>Thermofilales</taxon>
        <taxon>Thermofilaceae</taxon>
        <taxon>Thermofilum</taxon>
    </lineage>
</organism>
<dbReference type="InterPro" id="IPR012675">
    <property type="entry name" value="Beta-grasp_dom_sf"/>
</dbReference>
<accession>A0A7C1P305</accession>
<dbReference type="Gene3D" id="3.40.50.300">
    <property type="entry name" value="P-loop containing nucleotide triphosphate hydrolases"/>
    <property type="match status" value="1"/>
</dbReference>
<protein>
    <submittedName>
        <fullName evidence="3">Redox-regulated ATPase YchF</fullName>
    </submittedName>
</protein>
<evidence type="ECO:0000256" key="1">
    <source>
        <dbReference type="ARBA" id="ARBA00022741"/>
    </source>
</evidence>
<sequence length="398" mass="44468">MIQIGVVGKPNTGKSTFFAAATLLDVKRAPYPFTTIEPNVGVGYVKVRCVCRDLGVMDNPRNSVCIEGWRFAPVELIDVAGLVPGAWQGRGLGNMFLDHVRRAPVLIHVVDASGSTDEEGRVVKPGSHDPVQDVLFFEREFEMWMYQVVSRDWERVSKTIEYTKKFDELYARFTGLGIKPQVVQQVMEELGLSGKKITQWAQDDLMSLVKEARRASKPILIAANKADLPTAPDNIKRLIEQFRDRYLVVPTSAEAELALKKASRAGLIKYIPGSSSFEVVGRLTPEQRKALEYIEENVLKRYGSTGVQEALDKAVFELLGMVAVFPVENEKKLTDSKGNVLPDVYLVHRDSTAKDLAYEIHTELGEKFAFAIDALTGRRLSSNEKLSHRMVVKIVTAR</sequence>
<dbReference type="PANTHER" id="PTHR23305:SF1">
    <property type="entry name" value="OBG-TYPE G DOMAIN-CONTAINING PROTEIN"/>
    <property type="match status" value="1"/>
</dbReference>
<dbReference type="Pfam" id="PF02824">
    <property type="entry name" value="TGS"/>
    <property type="match status" value="1"/>
</dbReference>
<dbReference type="PROSITE" id="PS51710">
    <property type="entry name" value="G_OBG"/>
    <property type="match status" value="1"/>
</dbReference>
<dbReference type="PRINTS" id="PR00326">
    <property type="entry name" value="GTP1OBG"/>
</dbReference>
<dbReference type="PANTHER" id="PTHR23305">
    <property type="entry name" value="OBG GTPASE FAMILY"/>
    <property type="match status" value="1"/>
</dbReference>
<dbReference type="CDD" id="cd01899">
    <property type="entry name" value="Ygr210"/>
    <property type="match status" value="1"/>
</dbReference>
<evidence type="ECO:0000259" key="2">
    <source>
        <dbReference type="PROSITE" id="PS51710"/>
    </source>
</evidence>
<dbReference type="Pfam" id="PF08438">
    <property type="entry name" value="YGR210-like_G4"/>
    <property type="match status" value="1"/>
</dbReference>
<keyword evidence="1" id="KW-0547">Nucleotide-binding</keyword>
<dbReference type="Gene3D" id="1.10.8.470">
    <property type="match status" value="1"/>
</dbReference>
<dbReference type="EMBL" id="DRZM01000241">
    <property type="protein sequence ID" value="HHP05856.1"/>
    <property type="molecule type" value="Genomic_DNA"/>
</dbReference>
<feature type="domain" description="OBG-type G" evidence="2">
    <location>
        <begin position="2"/>
        <end position="271"/>
    </location>
</feature>
<dbReference type="InterPro" id="IPR027417">
    <property type="entry name" value="P-loop_NTPase"/>
</dbReference>
<name>A0A7C1P305_THEPE</name>
<dbReference type="AlphaFoldDB" id="A0A7C1P305"/>
<dbReference type="GO" id="GO:0016887">
    <property type="term" value="F:ATP hydrolysis activity"/>
    <property type="evidence" value="ECO:0007669"/>
    <property type="project" value="TreeGrafter"/>
</dbReference>
<dbReference type="EMBL" id="DSKP01000093">
    <property type="protein sequence ID" value="HEB48691.1"/>
    <property type="molecule type" value="Genomic_DNA"/>
</dbReference>